<dbReference type="Proteomes" id="UP000019141">
    <property type="component" value="Unassembled WGS sequence"/>
</dbReference>
<evidence type="ECO:0000256" key="1">
    <source>
        <dbReference type="SAM" id="Coils"/>
    </source>
</evidence>
<feature type="transmembrane region" description="Helical" evidence="3">
    <location>
        <begin position="138"/>
        <end position="157"/>
    </location>
</feature>
<keyword evidence="1" id="KW-0175">Coiled coil</keyword>
<evidence type="ECO:0000313" key="5">
    <source>
        <dbReference type="Proteomes" id="UP000019141"/>
    </source>
</evidence>
<evidence type="ECO:0000256" key="2">
    <source>
        <dbReference type="SAM" id="MobiDB-lite"/>
    </source>
</evidence>
<reference evidence="4 5" key="1">
    <citation type="journal article" date="2014" name="Nature">
        <title>An environmental bacterial taxon with a large and distinct metabolic repertoire.</title>
        <authorList>
            <person name="Wilson M.C."/>
            <person name="Mori T."/>
            <person name="Ruckert C."/>
            <person name="Uria A.R."/>
            <person name="Helf M.J."/>
            <person name="Takada K."/>
            <person name="Gernert C."/>
            <person name="Steffens U.A."/>
            <person name="Heycke N."/>
            <person name="Schmitt S."/>
            <person name="Rinke C."/>
            <person name="Helfrich E.J."/>
            <person name="Brachmann A.O."/>
            <person name="Gurgui C."/>
            <person name="Wakimoto T."/>
            <person name="Kracht M."/>
            <person name="Crusemann M."/>
            <person name="Hentschel U."/>
            <person name="Abe I."/>
            <person name="Matsunaga S."/>
            <person name="Kalinowski J."/>
            <person name="Takeyama H."/>
            <person name="Piel J."/>
        </authorList>
    </citation>
    <scope>NUCLEOTIDE SEQUENCE [LARGE SCALE GENOMIC DNA]</scope>
    <source>
        <strain evidence="5">TSY1</strain>
    </source>
</reference>
<gene>
    <name evidence="4" type="ORF">ETSY1_00285</name>
</gene>
<sequence>MALQRSPANAPLPCNPAAFWYGQAARVQRKVNCSWWLQAFCPILLGISLTTAGVILTERYLYAHSRYGWASFGIATAIAMLVCLWWAKPRFYSARDGLVHLEATLRLHNRLSAAHAGVGPWPPAQAVRDGLRWRWLQFMWPVAIAGVALNVATWIPLQSPLPPLPTPAQPPIAWERIEMALDTLEQSGLLQGQAIDTFRDPLAQLQQQPAEQWYTHHNLEASDALRTQLEHTLEGLEHQLQQMTSTLDTLEQSSESGPNSRSQLRDAFNQTRDQLALGRIPLNEHVLDTLNTIDRETLQGLSPNELSALKQQLRQGTAIIRDARRHNRYGHQMPFVEQENDLSGHQMPFVEQDALPCPLDRQEDCVLLRQPGESGQMGPPGMRWSGEAGQGGVTRGPGSAPLALDPQSKKSRAGRVEVIQGADVPDENDDYTRKFGRSAPKVNRSQAHVLSLGGVAQGERDRDTTVWKHTFTPEERDVLESFFK</sequence>
<keyword evidence="3" id="KW-1133">Transmembrane helix</keyword>
<name>W4LZP6_ENTF1</name>
<proteinExistence type="predicted"/>
<accession>W4LZP6</accession>
<protein>
    <submittedName>
        <fullName evidence="4">Uncharacterized protein</fullName>
    </submittedName>
</protein>
<keyword evidence="5" id="KW-1185">Reference proteome</keyword>
<evidence type="ECO:0000256" key="3">
    <source>
        <dbReference type="SAM" id="Phobius"/>
    </source>
</evidence>
<keyword evidence="3" id="KW-0812">Transmembrane</keyword>
<dbReference type="HOGENOM" id="CLU_616540_0_0_7"/>
<dbReference type="EMBL" id="AZHW01000056">
    <property type="protein sequence ID" value="ETX03368.1"/>
    <property type="molecule type" value="Genomic_DNA"/>
</dbReference>
<dbReference type="AlphaFoldDB" id="W4LZP6"/>
<feature type="coiled-coil region" evidence="1">
    <location>
        <begin position="219"/>
        <end position="253"/>
    </location>
</feature>
<organism evidence="4 5">
    <name type="scientific">Entotheonella factor</name>
    <dbReference type="NCBI Taxonomy" id="1429438"/>
    <lineage>
        <taxon>Bacteria</taxon>
        <taxon>Pseudomonadati</taxon>
        <taxon>Nitrospinota/Tectimicrobiota group</taxon>
        <taxon>Candidatus Tectimicrobiota</taxon>
        <taxon>Candidatus Entotheonellia</taxon>
        <taxon>Candidatus Entotheonellales</taxon>
        <taxon>Candidatus Entotheonellaceae</taxon>
        <taxon>Candidatus Entotheonella</taxon>
    </lineage>
</organism>
<evidence type="ECO:0000313" key="4">
    <source>
        <dbReference type="EMBL" id="ETX03368.1"/>
    </source>
</evidence>
<keyword evidence="3" id="KW-0472">Membrane</keyword>
<feature type="transmembrane region" description="Helical" evidence="3">
    <location>
        <begin position="35"/>
        <end position="55"/>
    </location>
</feature>
<feature type="transmembrane region" description="Helical" evidence="3">
    <location>
        <begin position="67"/>
        <end position="87"/>
    </location>
</feature>
<comment type="caution">
    <text evidence="4">The sequence shown here is derived from an EMBL/GenBank/DDBJ whole genome shotgun (WGS) entry which is preliminary data.</text>
</comment>
<feature type="region of interest" description="Disordered" evidence="2">
    <location>
        <begin position="386"/>
        <end position="414"/>
    </location>
</feature>